<dbReference type="Pfam" id="PF00353">
    <property type="entry name" value="HemolysinCabind"/>
    <property type="match status" value="5"/>
</dbReference>
<comment type="subcellular location">
    <subcellularLocation>
        <location evidence="1">Secreted</location>
    </subcellularLocation>
</comment>
<dbReference type="EMBL" id="JAATJS010000001">
    <property type="protein sequence ID" value="NIX75153.1"/>
    <property type="molecule type" value="Genomic_DNA"/>
</dbReference>
<name>A0ABX0V6E9_9HYPH</name>
<accession>A0ABX0V6E9</accession>
<dbReference type="PRINTS" id="PR00313">
    <property type="entry name" value="CABNDNGRPT"/>
</dbReference>
<dbReference type="PROSITE" id="PS00330">
    <property type="entry name" value="HEMOLYSIN_CALCIUM"/>
    <property type="match status" value="4"/>
</dbReference>
<dbReference type="PANTHER" id="PTHR38340">
    <property type="entry name" value="S-LAYER PROTEIN"/>
    <property type="match status" value="1"/>
</dbReference>
<evidence type="ECO:0000313" key="3">
    <source>
        <dbReference type="EMBL" id="NIX75153.1"/>
    </source>
</evidence>
<dbReference type="Gene3D" id="2.150.10.10">
    <property type="entry name" value="Serralysin-like metalloprotease, C-terminal"/>
    <property type="match status" value="4"/>
</dbReference>
<gene>
    <name evidence="3" type="ORF">HB375_00815</name>
</gene>
<organism evidence="3 4">
    <name type="scientific">Microvirga terricola</name>
    <dbReference type="NCBI Taxonomy" id="2719797"/>
    <lineage>
        <taxon>Bacteria</taxon>
        <taxon>Pseudomonadati</taxon>
        <taxon>Pseudomonadota</taxon>
        <taxon>Alphaproteobacteria</taxon>
        <taxon>Hyphomicrobiales</taxon>
        <taxon>Methylobacteriaceae</taxon>
        <taxon>Microvirga</taxon>
    </lineage>
</organism>
<sequence length="515" mass="52767">MLKHSHQTYDDISYVKRYAITDNNLEGGKGDDTLIGGGGADTFNGGEGFDVVSYAAATDAVSVNLNPQNDLVDEGANDKFISIEGVIGSAFNDTLIGNSRLGDLLIGGAGADSIVGGGGDDTIEGGAGADTMFGGDGIDTLSYEHYAPATGTVGVNVTLQNPGLEGTGAGVGDHSGDHFKDFEYLLGSAFNDQLSGNNVANSINGGAGNDTLAGKDGNDTLVGGLGADNMNGQADNDLYFVDNALDYLRDGGGQGYDTVITSVTFDLAARGNAEIEVLKAIDGNNKIDLYGNYHTNLIIGNDADNIIDGRSGADMMQGGSGNDTYYVDNAGDSIIETATGGTTDKALTTVSYTLAAYVENLTALGSSSIRLTGNASNNVITGNSGANTINASSGNDTLYGGAGKDTLSGGTGKDAFVFNTKPSSSNIDKVADFIVKDDTIQLAKSTFTKVAKKGVLAKGAFWTGATAHDKDDRIIYDKAKGVLYYDADGIGAGKAVAFATITKGLTMTYADFLVI</sequence>
<dbReference type="PANTHER" id="PTHR38340:SF1">
    <property type="entry name" value="S-LAYER PROTEIN"/>
    <property type="match status" value="1"/>
</dbReference>
<reference evidence="3 4" key="1">
    <citation type="submission" date="2020-03" db="EMBL/GenBank/DDBJ databases">
        <title>The genome sequence of Microvirga sp. c23x22.</title>
        <authorList>
            <person name="Zhang X."/>
        </authorList>
    </citation>
    <scope>NUCLEOTIDE SEQUENCE [LARGE SCALE GENOMIC DNA]</scope>
    <source>
        <strain evidence="4">c23x22</strain>
    </source>
</reference>
<evidence type="ECO:0000256" key="2">
    <source>
        <dbReference type="ARBA" id="ARBA00022525"/>
    </source>
</evidence>
<evidence type="ECO:0000313" key="4">
    <source>
        <dbReference type="Proteomes" id="UP000707352"/>
    </source>
</evidence>
<keyword evidence="4" id="KW-1185">Reference proteome</keyword>
<dbReference type="InterPro" id="IPR001343">
    <property type="entry name" value="Hemolysn_Ca-bd"/>
</dbReference>
<dbReference type="RefSeq" id="WP_167671057.1">
    <property type="nucleotide sequence ID" value="NZ_JAATJS010000001.1"/>
</dbReference>
<dbReference type="InterPro" id="IPR018511">
    <property type="entry name" value="Hemolysin-typ_Ca-bd_CS"/>
</dbReference>
<comment type="caution">
    <text evidence="3">The sequence shown here is derived from an EMBL/GenBank/DDBJ whole genome shotgun (WGS) entry which is preliminary data.</text>
</comment>
<dbReference type="SUPFAM" id="SSF51120">
    <property type="entry name" value="beta-Roll"/>
    <property type="match status" value="4"/>
</dbReference>
<evidence type="ECO:0000256" key="1">
    <source>
        <dbReference type="ARBA" id="ARBA00004613"/>
    </source>
</evidence>
<keyword evidence="2" id="KW-0964">Secreted</keyword>
<protein>
    <submittedName>
        <fullName evidence="3">Calcium-binding protein</fullName>
    </submittedName>
</protein>
<dbReference type="InterPro" id="IPR011049">
    <property type="entry name" value="Serralysin-like_metalloprot_C"/>
</dbReference>
<dbReference type="Proteomes" id="UP000707352">
    <property type="component" value="Unassembled WGS sequence"/>
</dbReference>
<dbReference type="InterPro" id="IPR050557">
    <property type="entry name" value="RTX_toxin/Mannuronan_C5-epim"/>
</dbReference>
<proteinExistence type="predicted"/>